<gene>
    <name evidence="2" type="ORF">g.11006</name>
</gene>
<proteinExistence type="predicted"/>
<accession>A0A1B6KKV7</accession>
<dbReference type="AlphaFoldDB" id="A0A1B6KKV7"/>
<keyword evidence="1" id="KW-0175">Coiled coil</keyword>
<dbReference type="EMBL" id="GEBQ01027885">
    <property type="protein sequence ID" value="JAT12092.1"/>
    <property type="molecule type" value="Transcribed_RNA"/>
</dbReference>
<dbReference type="Pfam" id="PF14223">
    <property type="entry name" value="Retrotran_gag_2"/>
    <property type="match status" value="1"/>
</dbReference>
<sequence>DLLLKHNDVADIAQGKRLRLEDLAKDAENELETLKQIKQFEKDDALCQVLIVSALDDRHVELTATCKNGKEMWGKRVSVYEQSSNQRLDTTLEAFFKAEKCSDEQLVH</sequence>
<organism evidence="2">
    <name type="scientific">Graphocephala atropunctata</name>
    <dbReference type="NCBI Taxonomy" id="36148"/>
    <lineage>
        <taxon>Eukaryota</taxon>
        <taxon>Metazoa</taxon>
        <taxon>Ecdysozoa</taxon>
        <taxon>Arthropoda</taxon>
        <taxon>Hexapoda</taxon>
        <taxon>Insecta</taxon>
        <taxon>Pterygota</taxon>
        <taxon>Neoptera</taxon>
        <taxon>Paraneoptera</taxon>
        <taxon>Hemiptera</taxon>
        <taxon>Auchenorrhyncha</taxon>
        <taxon>Membracoidea</taxon>
        <taxon>Cicadellidae</taxon>
        <taxon>Cicadellinae</taxon>
        <taxon>Cicadellini</taxon>
        <taxon>Graphocephala</taxon>
    </lineage>
</organism>
<protein>
    <submittedName>
        <fullName evidence="2">Uncharacterized protein</fullName>
    </submittedName>
</protein>
<evidence type="ECO:0000256" key="1">
    <source>
        <dbReference type="SAM" id="Coils"/>
    </source>
</evidence>
<reference evidence="2" key="1">
    <citation type="submission" date="2015-11" db="EMBL/GenBank/DDBJ databases">
        <title>De novo transcriptome assembly of four potential Pierce s Disease insect vectors from Arizona vineyards.</title>
        <authorList>
            <person name="Tassone E.E."/>
        </authorList>
    </citation>
    <scope>NUCLEOTIDE SEQUENCE</scope>
</reference>
<evidence type="ECO:0000313" key="2">
    <source>
        <dbReference type="EMBL" id="JAT12092.1"/>
    </source>
</evidence>
<name>A0A1B6KKV7_9HEMI</name>
<feature type="coiled-coil region" evidence="1">
    <location>
        <begin position="10"/>
        <end position="44"/>
    </location>
</feature>
<feature type="non-terminal residue" evidence="2">
    <location>
        <position position="108"/>
    </location>
</feature>
<feature type="non-terminal residue" evidence="2">
    <location>
        <position position="1"/>
    </location>
</feature>